<dbReference type="AlphaFoldDB" id="A0A6C0I957"/>
<dbReference type="EMBL" id="MN740119">
    <property type="protein sequence ID" value="QHT88603.1"/>
    <property type="molecule type" value="Genomic_DNA"/>
</dbReference>
<evidence type="ECO:0000256" key="1">
    <source>
        <dbReference type="SAM" id="MobiDB-lite"/>
    </source>
</evidence>
<sequence length="439" mass="50176">MASSIKEENKFRIINFGCWNQDATYTTDEDKNPDFPRVIESIVEQNGNIIIVNGDNYYQPEENKEKFVIPSQITAGLDILYSATQKSTPPPEIIYLLTGNHDLEKTRPVSNTSSSEPICETILIEKRFADGKNITLPTELVMFKIVDMGASKTLIIMIDTNMYADENLECYDELFTVKMTNTSSRESIIAELQQRQINVINEYMRLNPGPYSNVICCGHHPLACFKKQKKVEKEGKIKIKGGFEAYSDAFYSLFWNNIKQFGNEITRYYYLCSDYHSYQEGTIIIDVGSSIMTIQQYIVGTGGTDLDEPYDGIQLNKDGTTIEGIYRNKKDIIITESVPQASAETKTLEYIVNPLEYKKENGYVVVDITDAGVDVRFVTVGPSQKKISDKKLKKNKGPEGGSRKLRRKTNKKYKYNTKRKLRTKSIKRPNTKKHKTRHR</sequence>
<protein>
    <recommendedName>
        <fullName evidence="3">Calcineurin-like phosphoesterase domain-containing protein</fullName>
    </recommendedName>
</protein>
<feature type="region of interest" description="Disordered" evidence="1">
    <location>
        <begin position="386"/>
        <end position="439"/>
    </location>
</feature>
<organism evidence="2">
    <name type="scientific">viral metagenome</name>
    <dbReference type="NCBI Taxonomy" id="1070528"/>
    <lineage>
        <taxon>unclassified sequences</taxon>
        <taxon>metagenomes</taxon>
        <taxon>organismal metagenomes</taxon>
    </lineage>
</organism>
<dbReference type="SUPFAM" id="SSF56300">
    <property type="entry name" value="Metallo-dependent phosphatases"/>
    <property type="match status" value="1"/>
</dbReference>
<proteinExistence type="predicted"/>
<reference evidence="2" key="1">
    <citation type="journal article" date="2020" name="Nature">
        <title>Giant virus diversity and host interactions through global metagenomics.</title>
        <authorList>
            <person name="Schulz F."/>
            <person name="Roux S."/>
            <person name="Paez-Espino D."/>
            <person name="Jungbluth S."/>
            <person name="Walsh D.A."/>
            <person name="Denef V.J."/>
            <person name="McMahon K.D."/>
            <person name="Konstantinidis K.T."/>
            <person name="Eloe-Fadrosh E.A."/>
            <person name="Kyrpides N.C."/>
            <person name="Woyke T."/>
        </authorList>
    </citation>
    <scope>NUCLEOTIDE SEQUENCE</scope>
    <source>
        <strain evidence="2">GVMAG-M-3300023184-51</strain>
    </source>
</reference>
<evidence type="ECO:0000313" key="2">
    <source>
        <dbReference type="EMBL" id="QHT88603.1"/>
    </source>
</evidence>
<evidence type="ECO:0008006" key="3">
    <source>
        <dbReference type="Google" id="ProtNLM"/>
    </source>
</evidence>
<name>A0A6C0I957_9ZZZZ</name>
<accession>A0A6C0I957</accession>
<dbReference type="Gene3D" id="3.60.21.10">
    <property type="match status" value="1"/>
</dbReference>
<dbReference type="InterPro" id="IPR029052">
    <property type="entry name" value="Metallo-depent_PP-like"/>
</dbReference>
<feature type="compositionally biased region" description="Basic residues" evidence="1">
    <location>
        <begin position="403"/>
        <end position="439"/>
    </location>
</feature>